<dbReference type="Proteomes" id="UP001595872">
    <property type="component" value="Unassembled WGS sequence"/>
</dbReference>
<evidence type="ECO:0000313" key="2">
    <source>
        <dbReference type="EMBL" id="MFC4910381.1"/>
    </source>
</evidence>
<feature type="transmembrane region" description="Helical" evidence="1">
    <location>
        <begin position="83"/>
        <end position="107"/>
    </location>
</feature>
<feature type="transmembrane region" description="Helical" evidence="1">
    <location>
        <begin position="12"/>
        <end position="33"/>
    </location>
</feature>
<protein>
    <submittedName>
        <fullName evidence="2">Uncharacterized protein</fullName>
    </submittedName>
</protein>
<dbReference type="EMBL" id="JBHSIT010000007">
    <property type="protein sequence ID" value="MFC4910381.1"/>
    <property type="molecule type" value="Genomic_DNA"/>
</dbReference>
<dbReference type="RefSeq" id="WP_378258692.1">
    <property type="nucleotide sequence ID" value="NZ_JBHSIT010000007.1"/>
</dbReference>
<sequence>MGSLELTHGAVLDGLCAASPVLALTVLAVAAVARGLILAPVSRRAFAAALAAGVLTSVGVGMLLGVVLVWSGSRNRRGAGESLAALMLGALGGAGVCLGYCLVAPALVVWPADATFGRLLMRFLSVVLALSVAGAASALLGRRLSSWTQPFLTLIGWLLLVLALGDAATISLLVAGAVGVLAAGGTARARYQRACRATLERWVADAVIGKDDHRLLLHPRRRREAEARTAGLQARTLVRERHRACLERLSAELSANPSR</sequence>
<accession>A0ABV9U1U9</accession>
<feature type="transmembrane region" description="Helical" evidence="1">
    <location>
        <begin position="119"/>
        <end position="142"/>
    </location>
</feature>
<keyword evidence="1" id="KW-0472">Membrane</keyword>
<keyword evidence="1" id="KW-0812">Transmembrane</keyword>
<evidence type="ECO:0000256" key="1">
    <source>
        <dbReference type="SAM" id="Phobius"/>
    </source>
</evidence>
<gene>
    <name evidence="2" type="ORF">ACFPCY_23915</name>
</gene>
<feature type="transmembrane region" description="Helical" evidence="1">
    <location>
        <begin position="154"/>
        <end position="183"/>
    </location>
</feature>
<organism evidence="2 3">
    <name type="scientific">Actinomadura gamaensis</name>
    <dbReference type="NCBI Taxonomy" id="1763541"/>
    <lineage>
        <taxon>Bacteria</taxon>
        <taxon>Bacillati</taxon>
        <taxon>Actinomycetota</taxon>
        <taxon>Actinomycetes</taxon>
        <taxon>Streptosporangiales</taxon>
        <taxon>Thermomonosporaceae</taxon>
        <taxon>Actinomadura</taxon>
    </lineage>
</organism>
<proteinExistence type="predicted"/>
<name>A0ABV9U1U9_9ACTN</name>
<evidence type="ECO:0000313" key="3">
    <source>
        <dbReference type="Proteomes" id="UP001595872"/>
    </source>
</evidence>
<keyword evidence="1" id="KW-1133">Transmembrane helix</keyword>
<comment type="caution">
    <text evidence="2">The sequence shown here is derived from an EMBL/GenBank/DDBJ whole genome shotgun (WGS) entry which is preliminary data.</text>
</comment>
<keyword evidence="3" id="KW-1185">Reference proteome</keyword>
<reference evidence="3" key="1">
    <citation type="journal article" date="2019" name="Int. J. Syst. Evol. Microbiol.">
        <title>The Global Catalogue of Microorganisms (GCM) 10K type strain sequencing project: providing services to taxonomists for standard genome sequencing and annotation.</title>
        <authorList>
            <consortium name="The Broad Institute Genomics Platform"/>
            <consortium name="The Broad Institute Genome Sequencing Center for Infectious Disease"/>
            <person name="Wu L."/>
            <person name="Ma J."/>
        </authorList>
    </citation>
    <scope>NUCLEOTIDE SEQUENCE [LARGE SCALE GENOMIC DNA]</scope>
    <source>
        <strain evidence="3">KLKA75</strain>
    </source>
</reference>
<feature type="transmembrane region" description="Helical" evidence="1">
    <location>
        <begin position="45"/>
        <end position="71"/>
    </location>
</feature>